<keyword evidence="2" id="KW-0560">Oxidoreductase</keyword>
<dbReference type="Pfam" id="PF00106">
    <property type="entry name" value="adh_short"/>
    <property type="match status" value="1"/>
</dbReference>
<dbReference type="Proteomes" id="UP001244341">
    <property type="component" value="Chromosome 16b"/>
</dbReference>
<dbReference type="InterPro" id="IPR002347">
    <property type="entry name" value="SDR_fam"/>
</dbReference>
<comment type="similarity">
    <text evidence="1">Belongs to the short-chain dehydrogenases/reductases (SDR) family.</text>
</comment>
<name>A0ABY8UQQ0_TETOB</name>
<dbReference type="Gene3D" id="3.40.50.720">
    <property type="entry name" value="NAD(P)-binding Rossmann-like Domain"/>
    <property type="match status" value="1"/>
</dbReference>
<dbReference type="EMBL" id="CP126223">
    <property type="protein sequence ID" value="WIA23562.1"/>
    <property type="molecule type" value="Genomic_DNA"/>
</dbReference>
<dbReference type="PANTHER" id="PTHR24320:SF148">
    <property type="entry name" value="NAD(P)-BINDING ROSSMANN-FOLD SUPERFAMILY PROTEIN"/>
    <property type="match status" value="1"/>
</dbReference>
<feature type="region of interest" description="Disordered" evidence="3">
    <location>
        <begin position="99"/>
        <end position="119"/>
    </location>
</feature>
<evidence type="ECO:0000313" key="5">
    <source>
        <dbReference type="Proteomes" id="UP001244341"/>
    </source>
</evidence>
<evidence type="ECO:0000256" key="2">
    <source>
        <dbReference type="ARBA" id="ARBA00023002"/>
    </source>
</evidence>
<feature type="region of interest" description="Disordered" evidence="3">
    <location>
        <begin position="391"/>
        <end position="419"/>
    </location>
</feature>
<dbReference type="SUPFAM" id="SSF51735">
    <property type="entry name" value="NAD(P)-binding Rossmann-fold domains"/>
    <property type="match status" value="1"/>
</dbReference>
<evidence type="ECO:0000313" key="4">
    <source>
        <dbReference type="EMBL" id="WIA23562.1"/>
    </source>
</evidence>
<proteinExistence type="inferred from homology"/>
<protein>
    <submittedName>
        <fullName evidence="4">Uncharacterized protein</fullName>
    </submittedName>
</protein>
<feature type="compositionally biased region" description="Polar residues" evidence="3">
    <location>
        <begin position="392"/>
        <end position="403"/>
    </location>
</feature>
<keyword evidence="5" id="KW-1185">Reference proteome</keyword>
<reference evidence="4 5" key="1">
    <citation type="submission" date="2023-05" db="EMBL/GenBank/DDBJ databases">
        <title>A 100% complete, gapless, phased diploid assembly of the Scenedesmus obliquus UTEX 3031 genome.</title>
        <authorList>
            <person name="Biondi T.C."/>
            <person name="Hanschen E.R."/>
            <person name="Kwon T."/>
            <person name="Eng W."/>
            <person name="Kruse C.P.S."/>
            <person name="Koehler S.I."/>
            <person name="Kunde Y."/>
            <person name="Gleasner C.D."/>
            <person name="You Mak K.T."/>
            <person name="Polle J."/>
            <person name="Hovde B.T."/>
            <person name="Starkenburg S.R."/>
        </authorList>
    </citation>
    <scope>NUCLEOTIDE SEQUENCE [LARGE SCALE GENOMIC DNA]</scope>
    <source>
        <strain evidence="4 5">DOE0152z</strain>
    </source>
</reference>
<organism evidence="4 5">
    <name type="scientific">Tetradesmus obliquus</name>
    <name type="common">Green alga</name>
    <name type="synonym">Acutodesmus obliquus</name>
    <dbReference type="NCBI Taxonomy" id="3088"/>
    <lineage>
        <taxon>Eukaryota</taxon>
        <taxon>Viridiplantae</taxon>
        <taxon>Chlorophyta</taxon>
        <taxon>core chlorophytes</taxon>
        <taxon>Chlorophyceae</taxon>
        <taxon>CS clade</taxon>
        <taxon>Sphaeropleales</taxon>
        <taxon>Scenedesmaceae</taxon>
        <taxon>Tetradesmus</taxon>
    </lineage>
</organism>
<dbReference type="PANTHER" id="PTHR24320">
    <property type="entry name" value="RETINOL DEHYDROGENASE"/>
    <property type="match status" value="1"/>
</dbReference>
<sequence length="419" mass="44030">MHRLDTLLDHGFGLVRTFESCVQPRAFYRFAPPKNVDLHGKVAVVTGGSSGVAKEVCKELASRGATVYAGCRRPHLVPTGTFSQRRVAAAAGKPSHAAAAAAAAPAGPGQPAPHQQLDLAQAQGSAAAAVMGGAARLSPAGVVASASVDAPRPNPDVGAVHALHLDLADLNSVEAFAGRVQDAAGKVDLMVLCAAIAGKPYTLSPQGFELHYAVNFLGHFALTQHLLPTLLEQRARVVVVSSILHTYVDDAGPGWSYPSFESVGKRVWWADLPGLAGGWWAYCRSNLAKTWFGYELQRRHPELTVPVVHPGVIDSGLTVVPAGLQTIKSVLLARPEDGARTPLYAALAPEVKGHTFYHNTLGIIPSSSASYDITRSVPHYDAALKMMHAHKQGSSAAQEGRQYSANGSGNGNGRSSSSM</sequence>
<evidence type="ECO:0000256" key="1">
    <source>
        <dbReference type="ARBA" id="ARBA00006484"/>
    </source>
</evidence>
<gene>
    <name evidence="4" type="ORF">OEZ85_000287</name>
</gene>
<evidence type="ECO:0000256" key="3">
    <source>
        <dbReference type="SAM" id="MobiDB-lite"/>
    </source>
</evidence>
<dbReference type="InterPro" id="IPR036291">
    <property type="entry name" value="NAD(P)-bd_dom_sf"/>
</dbReference>
<accession>A0ABY8UQQ0</accession>